<evidence type="ECO:0000313" key="2">
    <source>
        <dbReference type="Proteomes" id="UP000198888"/>
    </source>
</evidence>
<protein>
    <submittedName>
        <fullName evidence="1">Uncharacterized protein</fullName>
    </submittedName>
</protein>
<dbReference type="KEGG" id="hae:halTADL_0203"/>
<dbReference type="AlphaFoldDB" id="A0A1H6T3F5"/>
<accession>A0A1H6T3F5</accession>
<organism evidence="1 2">
    <name type="scientific">Halohasta litchfieldiae</name>
    <dbReference type="NCBI Taxonomy" id="1073996"/>
    <lineage>
        <taxon>Archaea</taxon>
        <taxon>Methanobacteriati</taxon>
        <taxon>Methanobacteriota</taxon>
        <taxon>Stenosarchaea group</taxon>
        <taxon>Halobacteria</taxon>
        <taxon>Halobacteriales</taxon>
        <taxon>Haloferacaceae</taxon>
        <taxon>Halohasta</taxon>
    </lineage>
</organism>
<name>A0A1H6T3F5_9EURY</name>
<dbReference type="EMBL" id="FNYR01000006">
    <property type="protein sequence ID" value="SEI72644.1"/>
    <property type="molecule type" value="Genomic_DNA"/>
</dbReference>
<dbReference type="RefSeq" id="WP_089671583.1">
    <property type="nucleotide sequence ID" value="NZ_CP024845.1"/>
</dbReference>
<sequence length="132" mass="15512">MSTFEDTQNDCEITVIMNKYDFKNDNEYLFLSPDEATFDIITELLYNAGSDFIAIDQGTFSQNKCHILYHVPVGADVGRFETHTEKAEMFESVITYNQKYSLQLTEIENRDTNNRLVLYDEEEQNEIRRKND</sequence>
<keyword evidence="2" id="KW-1185">Reference proteome</keyword>
<accession>A0A2H4PY51</accession>
<evidence type="ECO:0000313" key="1">
    <source>
        <dbReference type="EMBL" id="SEI72644.1"/>
    </source>
</evidence>
<reference evidence="1 2" key="1">
    <citation type="submission" date="2016-10" db="EMBL/GenBank/DDBJ databases">
        <authorList>
            <person name="de Groot N.N."/>
        </authorList>
    </citation>
    <scope>NUCLEOTIDE SEQUENCE [LARGE SCALE GENOMIC DNA]</scope>
    <source>
        <strain evidence="1 2">DSM 22187</strain>
    </source>
</reference>
<dbReference type="GeneID" id="35001034"/>
<proteinExistence type="predicted"/>
<dbReference type="Proteomes" id="UP000198888">
    <property type="component" value="Unassembled WGS sequence"/>
</dbReference>
<gene>
    <name evidence="1" type="ORF">SAMN05444271_106133</name>
</gene>